<dbReference type="AlphaFoldDB" id="L8HFA2"/>
<dbReference type="STRING" id="1257118.L8HFA2"/>
<dbReference type="VEuPathDB" id="AmoebaDB:ACA1_376570"/>
<name>L8HFA2_ACACF</name>
<dbReference type="InterPro" id="IPR023213">
    <property type="entry name" value="CAT-like_dom_sf"/>
</dbReference>
<keyword evidence="1 2" id="KW-0808">Transferase</keyword>
<dbReference type="PANTHER" id="PTHR31642">
    <property type="entry name" value="TRICHOTHECENE 3-O-ACETYLTRANSFERASE"/>
    <property type="match status" value="1"/>
</dbReference>
<organism evidence="2 3">
    <name type="scientific">Acanthamoeba castellanii (strain ATCC 30010 / Neff)</name>
    <dbReference type="NCBI Taxonomy" id="1257118"/>
    <lineage>
        <taxon>Eukaryota</taxon>
        <taxon>Amoebozoa</taxon>
        <taxon>Discosea</taxon>
        <taxon>Longamoebia</taxon>
        <taxon>Centramoebida</taxon>
        <taxon>Acanthamoebidae</taxon>
        <taxon>Acanthamoeba</taxon>
    </lineage>
</organism>
<evidence type="ECO:0000313" key="2">
    <source>
        <dbReference type="EMBL" id="ELR24184.1"/>
    </source>
</evidence>
<protein>
    <submittedName>
        <fullName evidence="2">Transferase family protein</fullName>
    </submittedName>
</protein>
<dbReference type="InterPro" id="IPR050317">
    <property type="entry name" value="Plant_Fungal_Acyltransferase"/>
</dbReference>
<reference evidence="2 3" key="1">
    <citation type="journal article" date="2013" name="Genome Biol.">
        <title>Genome of Acanthamoeba castellanii highlights extensive lateral gene transfer and early evolution of tyrosine kinase signaling.</title>
        <authorList>
            <person name="Clarke M."/>
            <person name="Lohan A.J."/>
            <person name="Liu B."/>
            <person name="Lagkouvardos I."/>
            <person name="Roy S."/>
            <person name="Zafar N."/>
            <person name="Bertelli C."/>
            <person name="Schilde C."/>
            <person name="Kianianmomeni A."/>
            <person name="Burglin T.R."/>
            <person name="Frech C."/>
            <person name="Turcotte B."/>
            <person name="Kopec K.O."/>
            <person name="Synnott J.M."/>
            <person name="Choo C."/>
            <person name="Paponov I."/>
            <person name="Finkler A."/>
            <person name="Soon Heng Tan C."/>
            <person name="Hutchins A.P."/>
            <person name="Weinmeier T."/>
            <person name="Rattei T."/>
            <person name="Chu J.S."/>
            <person name="Gimenez G."/>
            <person name="Irimia M."/>
            <person name="Rigden D.J."/>
            <person name="Fitzpatrick D.A."/>
            <person name="Lorenzo-Morales J."/>
            <person name="Bateman A."/>
            <person name="Chiu C.H."/>
            <person name="Tang P."/>
            <person name="Hegemann P."/>
            <person name="Fromm H."/>
            <person name="Raoult D."/>
            <person name="Greub G."/>
            <person name="Miranda-Saavedra D."/>
            <person name="Chen N."/>
            <person name="Nash P."/>
            <person name="Ginger M.L."/>
            <person name="Horn M."/>
            <person name="Schaap P."/>
            <person name="Caler L."/>
            <person name="Loftus B."/>
        </authorList>
    </citation>
    <scope>NUCLEOTIDE SEQUENCE [LARGE SCALE GENOMIC DNA]</scope>
    <source>
        <strain evidence="2 3">Neff</strain>
    </source>
</reference>
<dbReference type="Gene3D" id="3.30.559.10">
    <property type="entry name" value="Chloramphenicol acetyltransferase-like domain"/>
    <property type="match status" value="2"/>
</dbReference>
<dbReference type="GO" id="GO:0016747">
    <property type="term" value="F:acyltransferase activity, transferring groups other than amino-acyl groups"/>
    <property type="evidence" value="ECO:0007669"/>
    <property type="project" value="TreeGrafter"/>
</dbReference>
<evidence type="ECO:0000256" key="1">
    <source>
        <dbReference type="ARBA" id="ARBA00022679"/>
    </source>
</evidence>
<dbReference type="EMBL" id="KB007836">
    <property type="protein sequence ID" value="ELR24184.1"/>
    <property type="molecule type" value="Genomic_DNA"/>
</dbReference>
<dbReference type="GeneID" id="14925193"/>
<dbReference type="GO" id="GO:0044550">
    <property type="term" value="P:secondary metabolite biosynthetic process"/>
    <property type="evidence" value="ECO:0007669"/>
    <property type="project" value="TreeGrafter"/>
</dbReference>
<dbReference type="RefSeq" id="XP_004353712.1">
    <property type="nucleotide sequence ID" value="XM_004353660.1"/>
</dbReference>
<sequence>MLDATVARFAPTSALWLFDPPAEPRARAALSTDQLTLSLRKTLDAYPQLAGQLRRAPFKADDSGDHTQRHGRLRLTYGSADDPGVELVVARFPGAVAQLAPSATERASRAGGWWDAGQLPSAELLCPDVPLALHDMSSADWAGLPCMLVQLTTFDCGGLAIGLRFPHALADAQTLLRFVHDWAAVNRAMAAHAPLPELASVFDPQILDRAAAGDIDAARPDPALVAAARALPLHRYDWWASARGCPAFLADAARVPAELDPAAVGPLGVPLPWAEWDLAADVAHHVLYFGADEVHRMWEAATASTAMTSSSPSTVRVSHLDALLSHVWALIMRARGLGRDEEAHLDVTLGLRGRLAPPLPDAFLGSPIVVARVTATGGQAAATQQDSGLGAMAAAIRTTLGQFNAATLPALLHEVAHEAGAQRLWHAFLGRRHTIVTSWLRLDVYGVDFVGDDEGAPPRYVEAVMPSVDGCVQVMEAGHNDNDNGDAGTSVSLHLAADVMNKLLHDPLLRKFAPLPRQEE</sequence>
<dbReference type="PANTHER" id="PTHR31642:SF310">
    <property type="entry name" value="FATTY ALCOHOL:CAFFEOYL-COA ACYLTRANSFERASE"/>
    <property type="match status" value="1"/>
</dbReference>
<dbReference type="OrthoDB" id="444127at2759"/>
<evidence type="ECO:0000313" key="3">
    <source>
        <dbReference type="Proteomes" id="UP000011083"/>
    </source>
</evidence>
<dbReference type="KEGG" id="acan:ACA1_376570"/>
<gene>
    <name evidence="2" type="ORF">ACA1_376570</name>
</gene>
<accession>L8HFA2</accession>
<dbReference type="Pfam" id="PF02458">
    <property type="entry name" value="Transferase"/>
    <property type="match status" value="2"/>
</dbReference>
<dbReference type="Proteomes" id="UP000011083">
    <property type="component" value="Unassembled WGS sequence"/>
</dbReference>
<keyword evidence="3" id="KW-1185">Reference proteome</keyword>
<proteinExistence type="predicted"/>